<dbReference type="SUPFAM" id="SSF56112">
    <property type="entry name" value="Protein kinase-like (PK-like)"/>
    <property type="match status" value="2"/>
</dbReference>
<evidence type="ECO:0000313" key="12">
    <source>
        <dbReference type="Proteomes" id="UP001642409"/>
    </source>
</evidence>
<evidence type="ECO:0000256" key="5">
    <source>
        <dbReference type="ARBA" id="ARBA00022777"/>
    </source>
</evidence>
<dbReference type="AlphaFoldDB" id="A0AA86TDB9"/>
<keyword evidence="6" id="KW-0067">ATP-binding</keyword>
<evidence type="ECO:0000313" key="11">
    <source>
        <dbReference type="EMBL" id="CAL6104048.1"/>
    </source>
</evidence>
<dbReference type="GO" id="GO:0004674">
    <property type="term" value="F:protein serine/threonine kinase activity"/>
    <property type="evidence" value="ECO:0007669"/>
    <property type="project" value="UniProtKB-KW"/>
</dbReference>
<gene>
    <name evidence="10" type="ORF">HINF_LOCUS2310</name>
    <name evidence="11" type="ORF">HINF_LOCUS72535</name>
</gene>
<dbReference type="PROSITE" id="PS50011">
    <property type="entry name" value="PROTEIN_KINASE_DOM"/>
    <property type="match status" value="1"/>
</dbReference>
<dbReference type="InterPro" id="IPR000719">
    <property type="entry name" value="Prot_kinase_dom"/>
</dbReference>
<evidence type="ECO:0000256" key="2">
    <source>
        <dbReference type="ARBA" id="ARBA00022527"/>
    </source>
</evidence>
<dbReference type="Proteomes" id="UP001642409">
    <property type="component" value="Unassembled WGS sequence"/>
</dbReference>
<evidence type="ECO:0000256" key="7">
    <source>
        <dbReference type="ARBA" id="ARBA00047899"/>
    </source>
</evidence>
<dbReference type="EMBL" id="CATOUU010000055">
    <property type="protein sequence ID" value="CAI9914665.1"/>
    <property type="molecule type" value="Genomic_DNA"/>
</dbReference>
<dbReference type="GO" id="GO:0005524">
    <property type="term" value="F:ATP binding"/>
    <property type="evidence" value="ECO:0007669"/>
    <property type="project" value="UniProtKB-KW"/>
</dbReference>
<organism evidence="10">
    <name type="scientific">Hexamita inflata</name>
    <dbReference type="NCBI Taxonomy" id="28002"/>
    <lineage>
        <taxon>Eukaryota</taxon>
        <taxon>Metamonada</taxon>
        <taxon>Diplomonadida</taxon>
        <taxon>Hexamitidae</taxon>
        <taxon>Hexamitinae</taxon>
        <taxon>Hexamita</taxon>
    </lineage>
</organism>
<dbReference type="InterPro" id="IPR011009">
    <property type="entry name" value="Kinase-like_dom_sf"/>
</dbReference>
<comment type="catalytic activity">
    <reaction evidence="7">
        <text>L-threonyl-[protein] + ATP = O-phospho-L-threonyl-[protein] + ADP + H(+)</text>
        <dbReference type="Rhea" id="RHEA:46608"/>
        <dbReference type="Rhea" id="RHEA-COMP:11060"/>
        <dbReference type="Rhea" id="RHEA-COMP:11605"/>
        <dbReference type="ChEBI" id="CHEBI:15378"/>
        <dbReference type="ChEBI" id="CHEBI:30013"/>
        <dbReference type="ChEBI" id="CHEBI:30616"/>
        <dbReference type="ChEBI" id="CHEBI:61977"/>
        <dbReference type="ChEBI" id="CHEBI:456216"/>
        <dbReference type="EC" id="2.7.11.1"/>
    </reaction>
</comment>
<evidence type="ECO:0000256" key="8">
    <source>
        <dbReference type="ARBA" id="ARBA00048679"/>
    </source>
</evidence>
<dbReference type="PROSITE" id="PS00108">
    <property type="entry name" value="PROTEIN_KINASE_ST"/>
    <property type="match status" value="1"/>
</dbReference>
<reference evidence="10" key="1">
    <citation type="submission" date="2023-06" db="EMBL/GenBank/DDBJ databases">
        <authorList>
            <person name="Kurt Z."/>
        </authorList>
    </citation>
    <scope>NUCLEOTIDE SEQUENCE</scope>
</reference>
<evidence type="ECO:0000313" key="10">
    <source>
        <dbReference type="EMBL" id="CAI9914665.1"/>
    </source>
</evidence>
<evidence type="ECO:0000256" key="6">
    <source>
        <dbReference type="ARBA" id="ARBA00022840"/>
    </source>
</evidence>
<dbReference type="Gene3D" id="3.30.200.20">
    <property type="entry name" value="Phosphorylase Kinase, domain 1"/>
    <property type="match status" value="1"/>
</dbReference>
<evidence type="ECO:0000256" key="1">
    <source>
        <dbReference type="ARBA" id="ARBA00012513"/>
    </source>
</evidence>
<feature type="domain" description="Protein kinase" evidence="9">
    <location>
        <begin position="85"/>
        <end position="487"/>
    </location>
</feature>
<comment type="caution">
    <text evidence="10">The sequence shown here is derived from an EMBL/GenBank/DDBJ whole genome shotgun (WGS) entry which is preliminary data.</text>
</comment>
<evidence type="ECO:0000256" key="4">
    <source>
        <dbReference type="ARBA" id="ARBA00022741"/>
    </source>
</evidence>
<sequence>MTTNQLQLLCREFKSRVSEFVQNKTEYIQRRSIQFNLYDDLIKKSKMSQNSTKEADDAAESMEIFIARETLLLRSQRSGVTLKDFEFVAEIGQGAYSVVDLVVYKQNNKLFALKKIFKDRIAKAGEGVQVRTEKAVMMSFNSEFVVKLYHAFQDTDTLYFVMDYAAGGDLSHLLNSCGCLPEHWVRRWFAQMICGVLVLHGTDVLEVLQEEDDLGLEERIRQIQQEEEDKLFSARSSKQGLFELSENNQIDNVSSQSFVFGMSSVQFSGSSISSGLQDNSQQLSNKTAQLRTSSISSVSIANNDSFENVAKKSQRKQTLTNITLKQEFIHRDLKPQNFLITNNGNIMLADFGFAKIVKDEKHTHDNELQSQKSIFFAQTKSLVGTLNYISPEQFKSGVYGKCVDFWALGCILYEMLCGEVAFDASDPDDFITKMQTLPWEEIKPKYNEEFQYLSKEAQDLIQQLLTEPDKRLGRSHNMKDLILHPFFTQGESFENIMLVQNQFLKRVIANPDAASEDILMAMPLIPYQPLLLNLTAPWKPKINHATDLQYFKEPNDTESSYKDFTNVNFIDSDQFAERNISDQINDVDQQCSSNSSFSEVQQINSQHTSIQRMSFGLELTATTLRDDTF</sequence>
<dbReference type="Gene3D" id="1.10.510.10">
    <property type="entry name" value="Transferase(Phosphotransferase) domain 1"/>
    <property type="match status" value="1"/>
</dbReference>
<proteinExistence type="predicted"/>
<dbReference type="Pfam" id="PF00069">
    <property type="entry name" value="Pkinase"/>
    <property type="match status" value="2"/>
</dbReference>
<dbReference type="InterPro" id="IPR008271">
    <property type="entry name" value="Ser/Thr_kinase_AS"/>
</dbReference>
<dbReference type="FunFam" id="3.30.200.20:FF:000042">
    <property type="entry name" value="Aurora kinase A"/>
    <property type="match status" value="1"/>
</dbReference>
<keyword evidence="12" id="KW-1185">Reference proteome</keyword>
<evidence type="ECO:0000259" key="9">
    <source>
        <dbReference type="PROSITE" id="PS50011"/>
    </source>
</evidence>
<dbReference type="EC" id="2.7.11.1" evidence="1"/>
<evidence type="ECO:0000256" key="3">
    <source>
        <dbReference type="ARBA" id="ARBA00022679"/>
    </source>
</evidence>
<accession>A0AA86TDB9</accession>
<protein>
    <recommendedName>
        <fullName evidence="1">non-specific serine/threonine protein kinase</fullName>
        <ecNumber evidence="1">2.7.11.1</ecNumber>
    </recommendedName>
</protein>
<dbReference type="PANTHER" id="PTHR24356:SF407">
    <property type="entry name" value="RAC SERINE_THREONINE-PROTEIN KINASE"/>
    <property type="match status" value="1"/>
</dbReference>
<reference evidence="11 12" key="2">
    <citation type="submission" date="2024-07" db="EMBL/GenBank/DDBJ databases">
        <authorList>
            <person name="Akdeniz Z."/>
        </authorList>
    </citation>
    <scope>NUCLEOTIDE SEQUENCE [LARGE SCALE GENOMIC DNA]</scope>
</reference>
<dbReference type="SMART" id="SM00220">
    <property type="entry name" value="S_TKc"/>
    <property type="match status" value="1"/>
</dbReference>
<keyword evidence="3" id="KW-0808">Transferase</keyword>
<keyword evidence="4" id="KW-0547">Nucleotide-binding</keyword>
<keyword evidence="2" id="KW-0723">Serine/threonine-protein kinase</keyword>
<keyword evidence="5 11" id="KW-0418">Kinase</keyword>
<dbReference type="EMBL" id="CAXDID020000576">
    <property type="protein sequence ID" value="CAL6104048.1"/>
    <property type="molecule type" value="Genomic_DNA"/>
</dbReference>
<dbReference type="PANTHER" id="PTHR24356">
    <property type="entry name" value="SERINE/THREONINE-PROTEIN KINASE"/>
    <property type="match status" value="1"/>
</dbReference>
<name>A0AA86TDB9_9EUKA</name>
<dbReference type="GO" id="GO:0035556">
    <property type="term" value="P:intracellular signal transduction"/>
    <property type="evidence" value="ECO:0007669"/>
    <property type="project" value="TreeGrafter"/>
</dbReference>
<comment type="catalytic activity">
    <reaction evidence="8">
        <text>L-seryl-[protein] + ATP = O-phospho-L-seryl-[protein] + ADP + H(+)</text>
        <dbReference type="Rhea" id="RHEA:17989"/>
        <dbReference type="Rhea" id="RHEA-COMP:9863"/>
        <dbReference type="Rhea" id="RHEA-COMP:11604"/>
        <dbReference type="ChEBI" id="CHEBI:15378"/>
        <dbReference type="ChEBI" id="CHEBI:29999"/>
        <dbReference type="ChEBI" id="CHEBI:30616"/>
        <dbReference type="ChEBI" id="CHEBI:83421"/>
        <dbReference type="ChEBI" id="CHEBI:456216"/>
        <dbReference type="EC" id="2.7.11.1"/>
    </reaction>
</comment>
<dbReference type="InterPro" id="IPR050236">
    <property type="entry name" value="Ser_Thr_kinase_AGC"/>
</dbReference>